<evidence type="ECO:0000256" key="4">
    <source>
        <dbReference type="ARBA" id="ARBA00023136"/>
    </source>
</evidence>
<feature type="transmembrane region" description="Helical" evidence="6">
    <location>
        <begin position="276"/>
        <end position="309"/>
    </location>
</feature>
<feature type="domain" description="Rhodopsin" evidence="7">
    <location>
        <begin position="54"/>
        <end position="305"/>
    </location>
</feature>
<organism evidence="8 9">
    <name type="scientific">Lophiostoma macrostomum CBS 122681</name>
    <dbReference type="NCBI Taxonomy" id="1314788"/>
    <lineage>
        <taxon>Eukaryota</taxon>
        <taxon>Fungi</taxon>
        <taxon>Dikarya</taxon>
        <taxon>Ascomycota</taxon>
        <taxon>Pezizomycotina</taxon>
        <taxon>Dothideomycetes</taxon>
        <taxon>Pleosporomycetidae</taxon>
        <taxon>Pleosporales</taxon>
        <taxon>Lophiostomataceae</taxon>
        <taxon>Lophiostoma</taxon>
    </lineage>
</organism>
<dbReference type="PANTHER" id="PTHR33048:SF47">
    <property type="entry name" value="INTEGRAL MEMBRANE PROTEIN-RELATED"/>
    <property type="match status" value="1"/>
</dbReference>
<protein>
    <recommendedName>
        <fullName evidence="7">Rhodopsin domain-containing protein</fullName>
    </recommendedName>
</protein>
<comment type="similarity">
    <text evidence="5">Belongs to the SAT4 family.</text>
</comment>
<feature type="transmembrane region" description="Helical" evidence="6">
    <location>
        <begin position="70"/>
        <end position="95"/>
    </location>
</feature>
<reference evidence="8" key="1">
    <citation type="journal article" date="2020" name="Stud. Mycol.">
        <title>101 Dothideomycetes genomes: a test case for predicting lifestyles and emergence of pathogens.</title>
        <authorList>
            <person name="Haridas S."/>
            <person name="Albert R."/>
            <person name="Binder M."/>
            <person name="Bloem J."/>
            <person name="Labutti K."/>
            <person name="Salamov A."/>
            <person name="Andreopoulos B."/>
            <person name="Baker S."/>
            <person name="Barry K."/>
            <person name="Bills G."/>
            <person name="Bluhm B."/>
            <person name="Cannon C."/>
            <person name="Castanera R."/>
            <person name="Culley D."/>
            <person name="Daum C."/>
            <person name="Ezra D."/>
            <person name="Gonzalez J."/>
            <person name="Henrissat B."/>
            <person name="Kuo A."/>
            <person name="Liang C."/>
            <person name="Lipzen A."/>
            <person name="Lutzoni F."/>
            <person name="Magnuson J."/>
            <person name="Mondo S."/>
            <person name="Nolan M."/>
            <person name="Ohm R."/>
            <person name="Pangilinan J."/>
            <person name="Park H.-J."/>
            <person name="Ramirez L."/>
            <person name="Alfaro M."/>
            <person name="Sun H."/>
            <person name="Tritt A."/>
            <person name="Yoshinaga Y."/>
            <person name="Zwiers L.-H."/>
            <person name="Turgeon B."/>
            <person name="Goodwin S."/>
            <person name="Spatafora J."/>
            <person name="Crous P."/>
            <person name="Grigoriev I."/>
        </authorList>
    </citation>
    <scope>NUCLEOTIDE SEQUENCE</scope>
    <source>
        <strain evidence="8">CBS 122681</strain>
    </source>
</reference>
<evidence type="ECO:0000256" key="5">
    <source>
        <dbReference type="ARBA" id="ARBA00038359"/>
    </source>
</evidence>
<dbReference type="OrthoDB" id="61113at2759"/>
<keyword evidence="2 6" id="KW-0812">Transmembrane</keyword>
<gene>
    <name evidence="8" type="ORF">K491DRAFT_697008</name>
</gene>
<dbReference type="InterPro" id="IPR052337">
    <property type="entry name" value="SAT4-like"/>
</dbReference>
<dbReference type="EMBL" id="MU004444">
    <property type="protein sequence ID" value="KAF2650803.1"/>
    <property type="molecule type" value="Genomic_DNA"/>
</dbReference>
<keyword evidence="4 6" id="KW-0472">Membrane</keyword>
<keyword evidence="9" id="KW-1185">Reference proteome</keyword>
<evidence type="ECO:0000259" key="7">
    <source>
        <dbReference type="Pfam" id="PF20684"/>
    </source>
</evidence>
<feature type="transmembrane region" description="Helical" evidence="6">
    <location>
        <begin position="201"/>
        <end position="223"/>
    </location>
</feature>
<dbReference type="AlphaFoldDB" id="A0A6A6SW32"/>
<evidence type="ECO:0000256" key="3">
    <source>
        <dbReference type="ARBA" id="ARBA00022989"/>
    </source>
</evidence>
<comment type="subcellular location">
    <subcellularLocation>
        <location evidence="1">Membrane</location>
        <topology evidence="1">Multi-pass membrane protein</topology>
    </subcellularLocation>
</comment>
<dbReference type="InterPro" id="IPR049326">
    <property type="entry name" value="Rhodopsin_dom_fungi"/>
</dbReference>
<dbReference type="Proteomes" id="UP000799324">
    <property type="component" value="Unassembled WGS sequence"/>
</dbReference>
<evidence type="ECO:0000256" key="2">
    <source>
        <dbReference type="ARBA" id="ARBA00022692"/>
    </source>
</evidence>
<evidence type="ECO:0000313" key="8">
    <source>
        <dbReference type="EMBL" id="KAF2650803.1"/>
    </source>
</evidence>
<feature type="transmembrane region" description="Helical" evidence="6">
    <location>
        <begin position="235"/>
        <end position="256"/>
    </location>
</feature>
<evidence type="ECO:0000256" key="6">
    <source>
        <dbReference type="SAM" id="Phobius"/>
    </source>
</evidence>
<sequence length="401" mass="44831">MAPSRPSMSFAELMAAMMALPIDPNDPGPLSNRRATMYGTTIPFHVLAWVAVFARLYARFKVIRDPSWDDLVVVLAALFNLGSLAGFLGCIEYGMGKHLALLPASTITTTMKWLYIQNACYITTTALIKISLLLQYLRLFSSRTILHRICLVLLIFVSLWGFAYGFMSWFPCFPVSGFWDRFQTPEPRCYGFGMRDGESTFGTFVSAAATNMALDTIIFLVPMCEYLKPGLGKRAGIALTGLFTLGGVVVLMSILRLWSVTKHSDPSRPSNMDFTWWYPFTLILSCIEVDFAIMCASMPIFWPVVFASLSQIFVTKEVRVTHHQRLTGSSEQGMCIGAEYELGEGRGTSLKSHTSRDGLTGDEKDGAIVMTNYNDKMVRDHVTGQRTMEVGIEGKWRNLRD</sequence>
<dbReference type="Pfam" id="PF20684">
    <property type="entry name" value="Fung_rhodopsin"/>
    <property type="match status" value="1"/>
</dbReference>
<feature type="transmembrane region" description="Helical" evidence="6">
    <location>
        <begin position="115"/>
        <end position="137"/>
    </location>
</feature>
<name>A0A6A6SW32_9PLEO</name>
<dbReference type="GO" id="GO:0016020">
    <property type="term" value="C:membrane"/>
    <property type="evidence" value="ECO:0007669"/>
    <property type="project" value="UniProtKB-SubCell"/>
</dbReference>
<feature type="transmembrane region" description="Helical" evidence="6">
    <location>
        <begin position="149"/>
        <end position="170"/>
    </location>
</feature>
<accession>A0A6A6SW32</accession>
<dbReference type="PANTHER" id="PTHR33048">
    <property type="entry name" value="PTH11-LIKE INTEGRAL MEMBRANE PROTEIN (AFU_ORTHOLOGUE AFUA_5G11245)"/>
    <property type="match status" value="1"/>
</dbReference>
<proteinExistence type="inferred from homology"/>
<feature type="transmembrane region" description="Helical" evidence="6">
    <location>
        <begin position="35"/>
        <end position="58"/>
    </location>
</feature>
<keyword evidence="3 6" id="KW-1133">Transmembrane helix</keyword>
<evidence type="ECO:0000256" key="1">
    <source>
        <dbReference type="ARBA" id="ARBA00004141"/>
    </source>
</evidence>
<evidence type="ECO:0000313" key="9">
    <source>
        <dbReference type="Proteomes" id="UP000799324"/>
    </source>
</evidence>